<dbReference type="RefSeq" id="WP_066150025.1">
    <property type="nucleotide sequence ID" value="NZ_CP020814.1"/>
</dbReference>
<dbReference type="InterPro" id="IPR049971">
    <property type="entry name" value="CLC_0170-like"/>
</dbReference>
<reference evidence="2 3" key="1">
    <citation type="submission" date="2017-04" db="EMBL/GenBank/DDBJ databases">
        <title>Bacillus krulwichiae AM31D Genome sequencing and assembly.</title>
        <authorList>
            <person name="Krulwich T.A."/>
            <person name="Anastor L."/>
            <person name="Ehrlich R."/>
            <person name="Ehrlich G.D."/>
            <person name="Janto B."/>
        </authorList>
    </citation>
    <scope>NUCLEOTIDE SEQUENCE [LARGE SCALE GENOMIC DNA]</scope>
    <source>
        <strain evidence="2 3">AM31D</strain>
    </source>
</reference>
<proteinExistence type="predicted"/>
<organism evidence="2 3">
    <name type="scientific">Halalkalibacter krulwichiae</name>
    <dbReference type="NCBI Taxonomy" id="199441"/>
    <lineage>
        <taxon>Bacteria</taxon>
        <taxon>Bacillati</taxon>
        <taxon>Bacillota</taxon>
        <taxon>Bacilli</taxon>
        <taxon>Bacillales</taxon>
        <taxon>Bacillaceae</taxon>
        <taxon>Halalkalibacter</taxon>
    </lineage>
</organism>
<gene>
    <name evidence="2" type="ORF">BkAM31D_14370</name>
</gene>
<keyword evidence="1" id="KW-0812">Transmembrane</keyword>
<evidence type="ECO:0000313" key="3">
    <source>
        <dbReference type="Proteomes" id="UP000193006"/>
    </source>
</evidence>
<protein>
    <submittedName>
        <fullName evidence="2">Uncharacterized protein</fullName>
    </submittedName>
</protein>
<dbReference type="Proteomes" id="UP000193006">
    <property type="component" value="Chromosome"/>
</dbReference>
<accession>A0A1X9MBY2</accession>
<keyword evidence="1" id="KW-1133">Transmembrane helix</keyword>
<evidence type="ECO:0000313" key="2">
    <source>
        <dbReference type="EMBL" id="ARK30927.1"/>
    </source>
</evidence>
<name>A0A1X9MBY2_9BACI</name>
<keyword evidence="3" id="KW-1185">Reference proteome</keyword>
<keyword evidence="1" id="KW-0472">Membrane</keyword>
<dbReference type="STRING" id="199441.BkAM31D_14370"/>
<sequence>MHQDGVIYLSIFLFIFSGIFALFFDSGIYKRDQLKTEQKLVRVLGWIHIAIGGTILVGNWCYNAWFYYFLI</sequence>
<feature type="transmembrane region" description="Helical" evidence="1">
    <location>
        <begin position="45"/>
        <end position="68"/>
    </location>
</feature>
<dbReference type="KEGG" id="bkw:BkAM31D_14370"/>
<feature type="transmembrane region" description="Helical" evidence="1">
    <location>
        <begin position="6"/>
        <end position="24"/>
    </location>
</feature>
<dbReference type="EMBL" id="CP020814">
    <property type="protein sequence ID" value="ARK30927.1"/>
    <property type="molecule type" value="Genomic_DNA"/>
</dbReference>
<dbReference type="NCBIfam" id="NF042414">
    <property type="entry name" value="CLC_0170_fam"/>
    <property type="match status" value="1"/>
</dbReference>
<evidence type="ECO:0000256" key="1">
    <source>
        <dbReference type="SAM" id="Phobius"/>
    </source>
</evidence>
<dbReference type="AlphaFoldDB" id="A0A1X9MBY2"/>